<dbReference type="Proteomes" id="UP001300745">
    <property type="component" value="Unassembled WGS sequence"/>
</dbReference>
<sequence>MALDFPDTATLHTVLAQALRAPSIGNSQPWRWRISNRALHLYADPDVQLPSSDPDGRERIISCGAALHHCAVALAAAGWHAQISRFPDRANPDHLAEIRPFRAQPTEADIALAKAIPRRRADRRPYGQRAIPSVAIASICARLSETGVIAREVRSVPRLRRIVAQAIHQHATDPEYLAELEKWTIRASSATAGEWGGGDTASEGSADNGPDNAVILALGTANDRMLAWLRAGEASSMVLLAATAAGFACCPLTEPLEIAETRDAVQREVFSDQASPQMLLRVGWAQCSGAPCSPTSRRPMADVVSYVDGTRFD</sequence>
<dbReference type="NCBIfam" id="NF047509">
    <property type="entry name" value="Rv3131_FMN_oxido"/>
    <property type="match status" value="1"/>
</dbReference>
<dbReference type="PANTHER" id="PTHR23026:SF123">
    <property type="entry name" value="NAD(P)H NITROREDUCTASE RV3131-RELATED"/>
    <property type="match status" value="1"/>
</dbReference>
<dbReference type="EMBL" id="JAPJDO010000007">
    <property type="protein sequence ID" value="MCX2937246.1"/>
    <property type="molecule type" value="Genomic_DNA"/>
</dbReference>
<protein>
    <submittedName>
        <fullName evidence="1">NAD(P)H nitroreductase</fullName>
    </submittedName>
</protein>
<reference evidence="1 2" key="1">
    <citation type="submission" date="2022-11" db="EMBL/GenBank/DDBJ databases">
        <title>Mycobacterium sp. nov.</title>
        <authorList>
            <person name="Papic B."/>
            <person name="Spicic S."/>
            <person name="Duvnjak S."/>
        </authorList>
    </citation>
    <scope>NUCLEOTIDE SEQUENCE [LARGE SCALE GENOMIC DNA]</scope>
    <source>
        <strain evidence="1 2">CVI_P4</strain>
    </source>
</reference>
<dbReference type="InterPro" id="IPR050627">
    <property type="entry name" value="Nitroreductase/BluB"/>
</dbReference>
<evidence type="ECO:0000313" key="2">
    <source>
        <dbReference type="Proteomes" id="UP001300745"/>
    </source>
</evidence>
<dbReference type="SUPFAM" id="SSF55469">
    <property type="entry name" value="FMN-dependent nitroreductase-like"/>
    <property type="match status" value="1"/>
</dbReference>
<proteinExistence type="predicted"/>
<organism evidence="1 2">
    <name type="scientific">Mycobacterium pinniadriaticum</name>
    <dbReference type="NCBI Taxonomy" id="2994102"/>
    <lineage>
        <taxon>Bacteria</taxon>
        <taxon>Bacillati</taxon>
        <taxon>Actinomycetota</taxon>
        <taxon>Actinomycetes</taxon>
        <taxon>Mycobacteriales</taxon>
        <taxon>Mycobacteriaceae</taxon>
        <taxon>Mycobacterium</taxon>
    </lineage>
</organism>
<dbReference type="RefSeq" id="WP_265996873.1">
    <property type="nucleotide sequence ID" value="NZ_JAPJDN010000007.1"/>
</dbReference>
<name>A0ABT3SCK4_9MYCO</name>
<keyword evidence="2" id="KW-1185">Reference proteome</keyword>
<dbReference type="PANTHER" id="PTHR23026">
    <property type="entry name" value="NADPH NITROREDUCTASE"/>
    <property type="match status" value="1"/>
</dbReference>
<comment type="caution">
    <text evidence="1">The sequence shown here is derived from an EMBL/GenBank/DDBJ whole genome shotgun (WGS) entry which is preliminary data.</text>
</comment>
<dbReference type="InterPro" id="IPR000415">
    <property type="entry name" value="Nitroreductase-like"/>
</dbReference>
<accession>A0ABT3SCK4</accession>
<gene>
    <name evidence="1" type="ORF">ORI27_11065</name>
</gene>
<evidence type="ECO:0000313" key="1">
    <source>
        <dbReference type="EMBL" id="MCX2937246.1"/>
    </source>
</evidence>
<dbReference type="Gene3D" id="3.40.109.10">
    <property type="entry name" value="NADH Oxidase"/>
    <property type="match status" value="1"/>
</dbReference>